<dbReference type="GO" id="GO:0046872">
    <property type="term" value="F:metal ion binding"/>
    <property type="evidence" value="ECO:0007669"/>
    <property type="project" value="UniProtKB-KW"/>
</dbReference>
<gene>
    <name evidence="7" type="ORF">CTER_0108</name>
</gene>
<evidence type="ECO:0000259" key="5">
    <source>
        <dbReference type="Pfam" id="PF01869"/>
    </source>
</evidence>
<dbReference type="Pfam" id="PF01869">
    <property type="entry name" value="BcrAD_BadFG"/>
    <property type="match status" value="2"/>
</dbReference>
<dbReference type="InterPro" id="IPR043129">
    <property type="entry name" value="ATPase_NBD"/>
</dbReference>
<sequence>MKKNYHVGLDVGSTTVKMAVLDKNNKLVFSKYQRHYSDIRKTIFELMDETCEKFYQEECTVMITGSGGLLVSQWLDLDFIQEVIAGSESVQTLIPNTDVAIELGGEDAKITYFKGGLEQRMNGTCAGGTGSFIDQMASLLQTDATGLNEYAKNSRIVYPIAARCGVFAKTDIQPLLNEGAAREDIAASVFQSVVNQTISGLACGKPIKGNIAFLGGPLYFLSELRKRFAITLNLKPEQVIFPENSQLFVAIGAALSSKECKVISFKDLKEKLPDLNTIVVHEVERLKPLFSSQQELDQFRARHGEHSASVKPLKDYKGDCFLGIDAGSTTTKAVLIDTNGELLYTHYGSNEGSPLNSAIRILNDIYAQIPSEARIVNSTVTGYGEGLIKAALKVDIGEIETIAHYKAADFFLPGVDFILDIGGQDMKCLKVKDGIIDSIMLNEACSSGCGSFIETFAKSLNFTVEDFAAQALLAEKPVDLGSRCTVFMNSRVKQAQKEGAQVGDISAGLSYSVIKNALLKVIKIRDPREMGEKIIVQGGTFLNDAVLRSFELISEREAVRPNIAGLMGAFGAALIAKERYSGAQSTLITKDNIGEFDYNTELQRCKLCNNNCLLTINQFSDGSRFVSGNRCERGAGIETSTQDVPDLYDYKYKRIVGYRQAAGIEYTRGTVGIPRVLNMYENYPFWFTFFDQLKFRVELSPRSSKKIYELGIETMPSESVCYPAKLVHGHITSLVNKNVNFIFYPCLPYEMVEDEGADNHYNCPIVTSYPEVIKNNMDILKTKGIKFMNPFLPYDNKERMKSRLFEVLGKEFNITRAEIENAVEMAYAEDEKVKRDIRQKGEETLKYLRDNNKRGIVLAGRPYHIDPEINHGIPQIITSHGFAVFTEDSIAHLGKIERPLRVVDQWKFHSRLYAAATVVNEYPELEMIQLNSFGCGLDAVTTDQVQEILNANENIYTVLKIDEGNNLGAARIRIRSLVAAIEDRDKKALAPHKKHESHKKAVFTEEMRVKHTILAPQMSPIHFDFVEAAFRRCGYKVEVLPSVDSAAVEDGLRYVNNDACYPSIIVVGQIIHALKSGRYDLDNTSVLITQTGGGCRATNYIGFLRKALHEAGMSQVPVISLNALGLDNQPGFKISLDLLDSAFKGLVYGDLLMRVLYRVRPYEAVPGSANELYRKWAKICTDSIYEGRKGSFKRNIKGIVRDFDTLELKDIKKPKVGLVGEILVKFHPDANNNVVDVVEKEGAEAVMPDLIDFFLYCAYDANFKYKHLSGTFKKLVVNNLAIVGIEYYRRHMKKYLRRSRRFDPPHSIYELAESASEILSIGNQTGEGWFLTAEMIELIKSGAGNIVCMQPFACLPNHVTGKGMIKELRRRYPESNIVAVDYDPGASEVNQLNRIKLMMSVAFKNLKNPPEKIETPVTEAAEQEILVQDAKISS</sequence>
<evidence type="ECO:0000256" key="4">
    <source>
        <dbReference type="ARBA" id="ARBA00023014"/>
    </source>
</evidence>
<evidence type="ECO:0000256" key="1">
    <source>
        <dbReference type="ARBA" id="ARBA00001966"/>
    </source>
</evidence>
<accession>S0FZC8</accession>
<keyword evidence="8" id="KW-1185">Reference proteome</keyword>
<feature type="domain" description="ATPase BadF/BadG/BcrA/BcrD type" evidence="5">
    <location>
        <begin position="322"/>
        <end position="576"/>
    </location>
</feature>
<evidence type="ECO:0000256" key="3">
    <source>
        <dbReference type="ARBA" id="ARBA00023004"/>
    </source>
</evidence>
<dbReference type="NCBIfam" id="TIGR00241">
    <property type="entry name" value="CoA_E_activ"/>
    <property type="match status" value="1"/>
</dbReference>
<dbReference type="Proteomes" id="UP000014155">
    <property type="component" value="Unassembled WGS sequence"/>
</dbReference>
<dbReference type="Pfam" id="PF09989">
    <property type="entry name" value="DUF2229"/>
    <property type="match status" value="1"/>
</dbReference>
<dbReference type="GO" id="GO:0051536">
    <property type="term" value="F:iron-sulfur cluster binding"/>
    <property type="evidence" value="ECO:0007669"/>
    <property type="project" value="UniProtKB-KW"/>
</dbReference>
<name>S0FZC8_RUMCE</name>
<dbReference type="Gene3D" id="3.30.420.40">
    <property type="match status" value="4"/>
</dbReference>
<dbReference type="InterPro" id="IPR018709">
    <property type="entry name" value="CoA_activase_DUF2229"/>
</dbReference>
<dbReference type="eggNOG" id="COG3581">
    <property type="taxonomic scope" value="Bacteria"/>
</dbReference>
<evidence type="ECO:0000313" key="8">
    <source>
        <dbReference type="Proteomes" id="UP000014155"/>
    </source>
</evidence>
<reference evidence="7 8" key="1">
    <citation type="journal article" date="2013" name="Genome Announc.">
        <title>Draft Genome Sequence of the Cellulolytic, Mesophilic, Anaerobic Bacterium Clostridium termitidis Strain CT1112 (DSM 5398).</title>
        <authorList>
            <person name="Lal S."/>
            <person name="Ramachandran U."/>
            <person name="Zhang X."/>
            <person name="Munir R."/>
            <person name="Sparling R."/>
            <person name="Levin D.B."/>
        </authorList>
    </citation>
    <scope>NUCLEOTIDE SEQUENCE [LARGE SCALE GENOMIC DNA]</scope>
    <source>
        <strain evidence="7 8">CT1112</strain>
    </source>
</reference>
<dbReference type="PANTHER" id="PTHR32329:SF4">
    <property type="entry name" value="ACTIVATOR OF 2-HYDROXYACYL-COA DEHYDRATASE"/>
    <property type="match status" value="1"/>
</dbReference>
<feature type="domain" description="ATPase BadF/BadG/BcrA/BcrD type" evidence="5">
    <location>
        <begin position="7"/>
        <end position="255"/>
    </location>
</feature>
<dbReference type="InterPro" id="IPR008275">
    <property type="entry name" value="CoA_E_activase_dom"/>
</dbReference>
<protein>
    <submittedName>
        <fullName evidence="7">CoA-substrate-specific enzyme activase, putative</fullName>
    </submittedName>
</protein>
<dbReference type="SUPFAM" id="SSF53067">
    <property type="entry name" value="Actin-like ATPase domain"/>
    <property type="match status" value="2"/>
</dbReference>
<proteinExistence type="predicted"/>
<dbReference type="PANTHER" id="PTHR32329">
    <property type="entry name" value="BIFUNCTIONAL PROTEIN [INCLUDES 2-HYDROXYACYL-COA DEHYDRATASE (N-TER) AND ITS ACTIVATOR DOMAIN (C_TERM)-RELATED"/>
    <property type="match status" value="1"/>
</dbReference>
<dbReference type="EMBL" id="AORV01000011">
    <property type="protein sequence ID" value="EMS73883.1"/>
    <property type="molecule type" value="Genomic_DNA"/>
</dbReference>
<dbReference type="PATRIC" id="fig|1195236.3.peg.410"/>
<evidence type="ECO:0000259" key="6">
    <source>
        <dbReference type="Pfam" id="PF09989"/>
    </source>
</evidence>
<dbReference type="InterPro" id="IPR002731">
    <property type="entry name" value="ATPase_BadF"/>
</dbReference>
<evidence type="ECO:0000256" key="2">
    <source>
        <dbReference type="ARBA" id="ARBA00022723"/>
    </source>
</evidence>
<comment type="caution">
    <text evidence="7">The sequence shown here is derived from an EMBL/GenBank/DDBJ whole genome shotgun (WGS) entry which is preliminary data.</text>
</comment>
<keyword evidence="3" id="KW-0408">Iron</keyword>
<dbReference type="eggNOG" id="COG1924">
    <property type="taxonomic scope" value="Bacteria"/>
</dbReference>
<organism evidence="7 8">
    <name type="scientific">Ruminiclostridium cellobioparum subsp. termitidis CT1112</name>
    <dbReference type="NCBI Taxonomy" id="1195236"/>
    <lineage>
        <taxon>Bacteria</taxon>
        <taxon>Bacillati</taxon>
        <taxon>Bacillota</taxon>
        <taxon>Clostridia</taxon>
        <taxon>Eubacteriales</taxon>
        <taxon>Oscillospiraceae</taxon>
        <taxon>Ruminiclostridium</taxon>
    </lineage>
</organism>
<dbReference type="STRING" id="1195236.CTER_0108"/>
<keyword evidence="2" id="KW-0479">Metal-binding</keyword>
<dbReference type="CDD" id="cd24035">
    <property type="entry name" value="ASKHA_NBD_O66634-like_rpt2"/>
    <property type="match status" value="1"/>
</dbReference>
<dbReference type="RefSeq" id="WP_004623345.1">
    <property type="nucleotide sequence ID" value="NZ_AORV01000011.1"/>
</dbReference>
<dbReference type="CDD" id="cd24034">
    <property type="entry name" value="ASKHA_NBD_O66634-like_rpt1"/>
    <property type="match status" value="1"/>
</dbReference>
<comment type="cofactor">
    <cofactor evidence="1">
        <name>[4Fe-4S] cluster</name>
        <dbReference type="ChEBI" id="CHEBI:49883"/>
    </cofactor>
</comment>
<dbReference type="eggNOG" id="COG3580">
    <property type="taxonomic scope" value="Bacteria"/>
</dbReference>
<dbReference type="InterPro" id="IPR051805">
    <property type="entry name" value="Dehydratase_Activator_Redct"/>
</dbReference>
<evidence type="ECO:0000313" key="7">
    <source>
        <dbReference type="EMBL" id="EMS73883.1"/>
    </source>
</evidence>
<keyword evidence="4" id="KW-0411">Iron-sulfur</keyword>
<feature type="domain" description="DUF2229" evidence="6">
    <location>
        <begin position="670"/>
        <end position="890"/>
    </location>
</feature>